<dbReference type="AlphaFoldDB" id="A0A6F8PPZ6"/>
<evidence type="ECO:0000256" key="2">
    <source>
        <dbReference type="ARBA" id="ARBA00012028"/>
    </source>
</evidence>
<dbReference type="Proteomes" id="UP000501466">
    <property type="component" value="Chromosome"/>
</dbReference>
<feature type="active site" description="Proton donor/acceptor" evidence="6">
    <location>
        <position position="96"/>
    </location>
</feature>
<comment type="similarity">
    <text evidence="1">Belongs to the phosphoglycerate mutase family. BPG-dependent PGAM subfamily.</text>
</comment>
<sequence>MLKTHPKLYLAFVRHGEYKQKPQVPSALQPYGISNQGSEQALEAAIQIQKFAQEHDCDIRSTLISSSLLRAWQTADFIGQGLQVPYQIVESSKLVERSVGAMTNLAVEEIEACLAADPRYSSPPEGWKSDSFYCLPYDGAESLMQAGQRVANHIRDTFTELAQSVTQDTLQIMVGHGASFRHAAHVLGLLRFEEIAGLSMYYGVPLFFEYDAHDCANGQWKMIGGEWKIRQSVLIDCPTID</sequence>
<keyword evidence="10" id="KW-1185">Reference proteome</keyword>
<dbReference type="Gene3D" id="3.40.50.1240">
    <property type="entry name" value="Phosphoglycerate mutase-like"/>
    <property type="match status" value="1"/>
</dbReference>
<dbReference type="GO" id="GO:0004619">
    <property type="term" value="F:phosphoglycerate mutase activity"/>
    <property type="evidence" value="ECO:0007669"/>
    <property type="project" value="UniProtKB-EC"/>
</dbReference>
<dbReference type="InterPro" id="IPR005952">
    <property type="entry name" value="Phosphogly_mut1"/>
</dbReference>
<protein>
    <recommendedName>
        <fullName evidence="2">phosphoglycerate mutase (2,3-diphosphoglycerate-dependent)</fullName>
        <ecNumber evidence="2">5.4.2.11</ecNumber>
    </recommendedName>
</protein>
<name>A0A6F8PPZ6_9GAMM</name>
<keyword evidence="4" id="KW-0324">Glycolysis</keyword>
<reference evidence="10" key="1">
    <citation type="submission" date="2019-11" db="EMBL/GenBank/DDBJ databases">
        <title>Isolation and characterization of two novel species in the genus Thiomicrorhabdus.</title>
        <authorList>
            <person name="Mochizuki J."/>
            <person name="Kojima H."/>
            <person name="Fukui M."/>
        </authorList>
    </citation>
    <scope>NUCLEOTIDE SEQUENCE [LARGE SCALE GENOMIC DNA]</scope>
    <source>
        <strain evidence="10">AkT22</strain>
    </source>
</reference>
<feature type="active site" description="Tele-phosphohistidine intermediate" evidence="6">
    <location>
        <position position="15"/>
    </location>
</feature>
<evidence type="ECO:0000256" key="6">
    <source>
        <dbReference type="PIRSR" id="PIRSR613078-1"/>
    </source>
</evidence>
<evidence type="ECO:0000256" key="4">
    <source>
        <dbReference type="ARBA" id="ARBA00023152"/>
    </source>
</evidence>
<dbReference type="GO" id="GO:0006094">
    <property type="term" value="P:gluconeogenesis"/>
    <property type="evidence" value="ECO:0007669"/>
    <property type="project" value="UniProtKB-KW"/>
</dbReference>
<evidence type="ECO:0000256" key="7">
    <source>
        <dbReference type="PIRSR" id="PIRSR613078-2"/>
    </source>
</evidence>
<dbReference type="EMBL" id="AP021888">
    <property type="protein sequence ID" value="BBP44156.1"/>
    <property type="molecule type" value="Genomic_DNA"/>
</dbReference>
<evidence type="ECO:0000313" key="10">
    <source>
        <dbReference type="Proteomes" id="UP000501466"/>
    </source>
</evidence>
<dbReference type="GO" id="GO:0006096">
    <property type="term" value="P:glycolytic process"/>
    <property type="evidence" value="ECO:0007669"/>
    <property type="project" value="UniProtKB-KW"/>
</dbReference>
<evidence type="ECO:0000256" key="5">
    <source>
        <dbReference type="ARBA" id="ARBA00023235"/>
    </source>
</evidence>
<evidence type="ECO:0000256" key="8">
    <source>
        <dbReference type="PIRSR" id="PIRSR613078-3"/>
    </source>
</evidence>
<dbReference type="PANTHER" id="PTHR11931">
    <property type="entry name" value="PHOSPHOGLYCERATE MUTASE"/>
    <property type="match status" value="1"/>
</dbReference>
<organism evidence="9 10">
    <name type="scientific">Thiosulfativibrio zosterae</name>
    <dbReference type="NCBI Taxonomy" id="2675053"/>
    <lineage>
        <taxon>Bacteria</taxon>
        <taxon>Pseudomonadati</taxon>
        <taxon>Pseudomonadota</taxon>
        <taxon>Gammaproteobacteria</taxon>
        <taxon>Thiotrichales</taxon>
        <taxon>Piscirickettsiaceae</taxon>
        <taxon>Thiosulfativibrio</taxon>
    </lineage>
</organism>
<keyword evidence="5" id="KW-0413">Isomerase</keyword>
<keyword evidence="3" id="KW-0312">Gluconeogenesis</keyword>
<dbReference type="InterPro" id="IPR013078">
    <property type="entry name" value="His_Pase_superF_clade-1"/>
</dbReference>
<dbReference type="RefSeq" id="WP_173291903.1">
    <property type="nucleotide sequence ID" value="NZ_AP021888.1"/>
</dbReference>
<accession>A0A6F8PPZ6</accession>
<dbReference type="InterPro" id="IPR029033">
    <property type="entry name" value="His_PPase_superfam"/>
</dbReference>
<dbReference type="CDD" id="cd07040">
    <property type="entry name" value="HP"/>
    <property type="match status" value="1"/>
</dbReference>
<evidence type="ECO:0000313" key="9">
    <source>
        <dbReference type="EMBL" id="BBP44156.1"/>
    </source>
</evidence>
<dbReference type="EC" id="5.4.2.11" evidence="2"/>
<evidence type="ECO:0000256" key="1">
    <source>
        <dbReference type="ARBA" id="ARBA00006717"/>
    </source>
</evidence>
<evidence type="ECO:0000256" key="3">
    <source>
        <dbReference type="ARBA" id="ARBA00022432"/>
    </source>
</evidence>
<gene>
    <name evidence="9" type="ORF">THMIRHAT_19020</name>
</gene>
<feature type="site" description="Transition state stabilizer" evidence="8">
    <location>
        <position position="176"/>
    </location>
</feature>
<dbReference type="Pfam" id="PF00300">
    <property type="entry name" value="His_Phos_1"/>
    <property type="match status" value="1"/>
</dbReference>
<dbReference type="SUPFAM" id="SSF53254">
    <property type="entry name" value="Phosphoglycerate mutase-like"/>
    <property type="match status" value="1"/>
</dbReference>
<dbReference type="KEGG" id="tzo:THMIRHAT_19020"/>
<proteinExistence type="inferred from homology"/>
<feature type="binding site" evidence="7">
    <location>
        <position position="70"/>
    </location>
    <ligand>
        <name>substrate</name>
    </ligand>
</feature>